<keyword evidence="4 7" id="KW-0812">Transmembrane</keyword>
<evidence type="ECO:0000313" key="10">
    <source>
        <dbReference type="Proteomes" id="UP000239907"/>
    </source>
</evidence>
<sequence length="497" mass="56274">MENSTKRNLEKTSSLSGSIFAVTGEEVEERTHWKRKLVIRLYPLVLLLTDIFLVSAIFALTIYLHSGVDFPHSISRRVLFAIMLPSIIGVYMIGGYNYATDKRQARFVSEHIIASIGVAVVVFCLIYSIVSYGVNLKSPRLVVGEALVLFPAVSIFYRYFLSRVQARYERGNAVCIIGAGRRGRDLYTRLVKRGGGHEFIVVTFRPELVGTRLIAGDSTSPLVEAIENVTFQSSIRGKYVEQYVVATEVERIPEEFSRRMVSALFLGHKIATYETYLANTLRIEPPSQLTMNWPMMDGFRLNRSVSYDRAKRLIDIAAALLGFVFASPLLIATAIAVKLTSAGPIIFSQVRTGHREKPFMIFKFRSMRVGSEKGAKYTSVNDDRLTSIGAFIRKTRLDEMPQLWNVLIGDLSLIGPRAEWVDLVKGYEERFPFYHFRHAVKPGITGWAQVNYSYGANDEDTLEKLNYDLYYVRRYSLSLDVAIVVKTCYMILFGKGM</sequence>
<evidence type="ECO:0000256" key="4">
    <source>
        <dbReference type="ARBA" id="ARBA00022692"/>
    </source>
</evidence>
<dbReference type="Proteomes" id="UP000239907">
    <property type="component" value="Unassembled WGS sequence"/>
</dbReference>
<dbReference type="InterPro" id="IPR017475">
    <property type="entry name" value="EPS_sugar_tfrase"/>
</dbReference>
<dbReference type="EMBL" id="MQWA01000001">
    <property type="protein sequence ID" value="PQJ28043.1"/>
    <property type="molecule type" value="Genomic_DNA"/>
</dbReference>
<keyword evidence="5 7" id="KW-1133">Transmembrane helix</keyword>
<evidence type="ECO:0000259" key="8">
    <source>
        <dbReference type="Pfam" id="PF02397"/>
    </source>
</evidence>
<evidence type="ECO:0000313" key="9">
    <source>
        <dbReference type="EMBL" id="PQJ28043.1"/>
    </source>
</evidence>
<feature type="transmembrane region" description="Helical" evidence="7">
    <location>
        <begin position="41"/>
        <end position="66"/>
    </location>
</feature>
<evidence type="ECO:0000256" key="3">
    <source>
        <dbReference type="ARBA" id="ARBA00022679"/>
    </source>
</evidence>
<evidence type="ECO:0000256" key="2">
    <source>
        <dbReference type="ARBA" id="ARBA00006464"/>
    </source>
</evidence>
<dbReference type="RefSeq" id="WP_165788668.1">
    <property type="nucleotide sequence ID" value="NZ_MQWA01000001.1"/>
</dbReference>
<proteinExistence type="inferred from homology"/>
<feature type="domain" description="Bacterial sugar transferase" evidence="8">
    <location>
        <begin position="311"/>
        <end position="492"/>
    </location>
</feature>
<evidence type="ECO:0000256" key="6">
    <source>
        <dbReference type="ARBA" id="ARBA00023136"/>
    </source>
</evidence>
<name>A0A2S7U1I7_9BACT</name>
<protein>
    <recommendedName>
        <fullName evidence="8">Bacterial sugar transferase domain-containing protein</fullName>
    </recommendedName>
</protein>
<gene>
    <name evidence="9" type="ORF">BSZ32_05695</name>
</gene>
<reference evidence="9 10" key="1">
    <citation type="submission" date="2016-12" db="EMBL/GenBank/DDBJ databases">
        <title>Study of bacterial adaptation to deep sea.</title>
        <authorList>
            <person name="Song J."/>
            <person name="Yoshizawa S."/>
            <person name="Kogure K."/>
        </authorList>
    </citation>
    <scope>NUCLEOTIDE SEQUENCE [LARGE SCALE GENOMIC DNA]</scope>
    <source>
        <strain evidence="9 10">SAORIC-165</strain>
    </source>
</reference>
<accession>A0A2S7U1I7</accession>
<dbReference type="PANTHER" id="PTHR30576">
    <property type="entry name" value="COLANIC BIOSYNTHESIS UDP-GLUCOSE LIPID CARRIER TRANSFERASE"/>
    <property type="match status" value="1"/>
</dbReference>
<dbReference type="GO" id="GO:0016780">
    <property type="term" value="F:phosphotransferase activity, for other substituted phosphate groups"/>
    <property type="evidence" value="ECO:0007669"/>
    <property type="project" value="TreeGrafter"/>
</dbReference>
<dbReference type="InterPro" id="IPR003362">
    <property type="entry name" value="Bact_transf"/>
</dbReference>
<dbReference type="PANTHER" id="PTHR30576:SF0">
    <property type="entry name" value="UNDECAPRENYL-PHOSPHATE N-ACETYLGALACTOSAMINYL 1-PHOSPHATE TRANSFERASE-RELATED"/>
    <property type="match status" value="1"/>
</dbReference>
<keyword evidence="10" id="KW-1185">Reference proteome</keyword>
<dbReference type="AlphaFoldDB" id="A0A2S7U1I7"/>
<feature type="transmembrane region" description="Helical" evidence="7">
    <location>
        <begin position="142"/>
        <end position="160"/>
    </location>
</feature>
<evidence type="ECO:0000256" key="7">
    <source>
        <dbReference type="SAM" id="Phobius"/>
    </source>
</evidence>
<feature type="transmembrane region" description="Helical" evidence="7">
    <location>
        <begin position="78"/>
        <end position="99"/>
    </location>
</feature>
<comment type="caution">
    <text evidence="9">The sequence shown here is derived from an EMBL/GenBank/DDBJ whole genome shotgun (WGS) entry which is preliminary data.</text>
</comment>
<dbReference type="Pfam" id="PF02397">
    <property type="entry name" value="Bac_transf"/>
    <property type="match status" value="1"/>
</dbReference>
<feature type="transmembrane region" description="Helical" evidence="7">
    <location>
        <begin position="111"/>
        <end position="130"/>
    </location>
</feature>
<keyword evidence="3" id="KW-0808">Transferase</keyword>
<dbReference type="GO" id="GO:0016020">
    <property type="term" value="C:membrane"/>
    <property type="evidence" value="ECO:0007669"/>
    <property type="project" value="UniProtKB-SubCell"/>
</dbReference>
<evidence type="ECO:0000256" key="1">
    <source>
        <dbReference type="ARBA" id="ARBA00004141"/>
    </source>
</evidence>
<keyword evidence="6 7" id="KW-0472">Membrane</keyword>
<comment type="subcellular location">
    <subcellularLocation>
        <location evidence="1">Membrane</location>
        <topology evidence="1">Multi-pass membrane protein</topology>
    </subcellularLocation>
</comment>
<organism evidence="9 10">
    <name type="scientific">Rubritalea profundi</name>
    <dbReference type="NCBI Taxonomy" id="1658618"/>
    <lineage>
        <taxon>Bacteria</taxon>
        <taxon>Pseudomonadati</taxon>
        <taxon>Verrucomicrobiota</taxon>
        <taxon>Verrucomicrobiia</taxon>
        <taxon>Verrucomicrobiales</taxon>
        <taxon>Rubritaleaceae</taxon>
        <taxon>Rubritalea</taxon>
    </lineage>
</organism>
<evidence type="ECO:0000256" key="5">
    <source>
        <dbReference type="ARBA" id="ARBA00022989"/>
    </source>
</evidence>
<dbReference type="NCBIfam" id="TIGR03025">
    <property type="entry name" value="EPS_sugtrans"/>
    <property type="match status" value="1"/>
</dbReference>
<comment type="similarity">
    <text evidence="2">Belongs to the bacterial sugar transferase family.</text>
</comment>
<feature type="transmembrane region" description="Helical" evidence="7">
    <location>
        <begin position="313"/>
        <end position="337"/>
    </location>
</feature>